<dbReference type="OrthoDB" id="10264585at2759"/>
<evidence type="ECO:0000256" key="3">
    <source>
        <dbReference type="SAM" id="MobiDB-lite"/>
    </source>
</evidence>
<dbReference type="SUPFAM" id="SSF48464">
    <property type="entry name" value="ENTH/VHS domain"/>
    <property type="match status" value="1"/>
</dbReference>
<sequence>MAAVYLAKQARSALAREKPHSSITDLVEILTSPTYEDEAFDGIPELVESINLQPTGPAEASRAIRKKLKYGDPHRQYRALVLLKAAVENCGDQFLRNFADDHLVEVIKHVVSDPSTDPKVKKKLTYILASWHREYKGDPRMTVVANLYKQRKQPEKTPTTLEGVVHREVENTKRKREEKEAKQKAKEQKLEERKRREEEERKRAQRQSQPRRPPFNFEKEKPQILNAIAETSQAANNLINALTLVNTEHDTVKDNERVQECLEAAKQARKRIVRYIQLVENEDLIGTLIETNERIITALETYDKVMHQSKLSNPEISSQDVEDVQAGLAAVNLHGTEVGMLQQRQRAAVERTVSRSNRARAGDGAPPVAHGDLHPDLQDLNFGALGAEQSGLPPPIRPSAPGAVDDDAYEPGTLSDFSDYESSDEDTHNQRYASTSTYQHHPSTSTAYATGNNNFVTVSDDENLTSRKNAGKKATPDDPFADPFAD</sequence>
<dbReference type="Gene3D" id="1.20.58.160">
    <property type="match status" value="1"/>
</dbReference>
<dbReference type="InterPro" id="IPR004152">
    <property type="entry name" value="GAT_dom"/>
</dbReference>
<dbReference type="Pfam" id="PF03127">
    <property type="entry name" value="GAT"/>
    <property type="match status" value="1"/>
</dbReference>
<protein>
    <recommendedName>
        <fullName evidence="8">VHS domain-containing protein</fullName>
    </recommendedName>
</protein>
<keyword evidence="2" id="KW-0653">Protein transport</keyword>
<keyword evidence="7" id="KW-1185">Reference proteome</keyword>
<evidence type="ECO:0000313" key="6">
    <source>
        <dbReference type="EMBL" id="TDL28255.1"/>
    </source>
</evidence>
<name>A0A4Y7QLG1_9AGAM</name>
<dbReference type="PANTHER" id="PTHR47789">
    <property type="entry name" value="LAS SEVENTEEN-BINDING PROTEIN 5"/>
    <property type="match status" value="1"/>
</dbReference>
<dbReference type="Pfam" id="PF00790">
    <property type="entry name" value="VHS"/>
    <property type="match status" value="1"/>
</dbReference>
<keyword evidence="1" id="KW-0813">Transport</keyword>
<dbReference type="GO" id="GO:0007034">
    <property type="term" value="P:vacuolar transport"/>
    <property type="evidence" value="ECO:0007669"/>
    <property type="project" value="UniProtKB-ARBA"/>
</dbReference>
<dbReference type="VEuPathDB" id="FungiDB:BD410DRAFT_812246"/>
<feature type="compositionally biased region" description="Basic and acidic residues" evidence="3">
    <location>
        <begin position="164"/>
        <end position="202"/>
    </location>
</feature>
<dbReference type="CDD" id="cd14232">
    <property type="entry name" value="GAT_LSB5"/>
    <property type="match status" value="1"/>
</dbReference>
<dbReference type="InterPro" id="IPR002014">
    <property type="entry name" value="VHS_dom"/>
</dbReference>
<gene>
    <name evidence="6" type="ORF">BD410DRAFT_812246</name>
</gene>
<dbReference type="GO" id="GO:0007015">
    <property type="term" value="P:actin filament organization"/>
    <property type="evidence" value="ECO:0007669"/>
    <property type="project" value="InterPro"/>
</dbReference>
<dbReference type="Gene3D" id="1.25.40.90">
    <property type="match status" value="1"/>
</dbReference>
<evidence type="ECO:0000256" key="2">
    <source>
        <dbReference type="ARBA" id="ARBA00022927"/>
    </source>
</evidence>
<dbReference type="GO" id="GO:0015031">
    <property type="term" value="P:protein transport"/>
    <property type="evidence" value="ECO:0007669"/>
    <property type="project" value="UniProtKB-KW"/>
</dbReference>
<reference evidence="6 7" key="1">
    <citation type="submission" date="2018-06" db="EMBL/GenBank/DDBJ databases">
        <title>A transcriptomic atlas of mushroom development highlights an independent origin of complex multicellularity.</title>
        <authorList>
            <consortium name="DOE Joint Genome Institute"/>
            <person name="Krizsan K."/>
            <person name="Almasi E."/>
            <person name="Merenyi Z."/>
            <person name="Sahu N."/>
            <person name="Viragh M."/>
            <person name="Koszo T."/>
            <person name="Mondo S."/>
            <person name="Kiss B."/>
            <person name="Balint B."/>
            <person name="Kues U."/>
            <person name="Barry K."/>
            <person name="Hegedus J.C."/>
            <person name="Henrissat B."/>
            <person name="Johnson J."/>
            <person name="Lipzen A."/>
            <person name="Ohm R."/>
            <person name="Nagy I."/>
            <person name="Pangilinan J."/>
            <person name="Yan J."/>
            <person name="Xiong Y."/>
            <person name="Grigoriev I.V."/>
            <person name="Hibbett D.S."/>
            <person name="Nagy L.G."/>
        </authorList>
    </citation>
    <scope>NUCLEOTIDE SEQUENCE [LARGE SCALE GENOMIC DNA]</scope>
    <source>
        <strain evidence="6 7">SZMC22713</strain>
    </source>
</reference>
<dbReference type="AlphaFoldDB" id="A0A4Y7QLG1"/>
<dbReference type="EMBL" id="ML170158">
    <property type="protein sequence ID" value="TDL28255.1"/>
    <property type="molecule type" value="Genomic_DNA"/>
</dbReference>
<dbReference type="InterPro" id="IPR008942">
    <property type="entry name" value="ENTH_VHS"/>
</dbReference>
<dbReference type="GO" id="GO:0030479">
    <property type="term" value="C:actin cortical patch"/>
    <property type="evidence" value="ECO:0007669"/>
    <property type="project" value="TreeGrafter"/>
</dbReference>
<proteinExistence type="predicted"/>
<dbReference type="SUPFAM" id="SSF89009">
    <property type="entry name" value="GAT-like domain"/>
    <property type="match status" value="1"/>
</dbReference>
<feature type="region of interest" description="Disordered" evidence="3">
    <location>
        <begin position="350"/>
        <end position="486"/>
    </location>
</feature>
<dbReference type="CDD" id="cd16980">
    <property type="entry name" value="VHS_Lsb5"/>
    <property type="match status" value="1"/>
</dbReference>
<dbReference type="PROSITE" id="PS50179">
    <property type="entry name" value="VHS"/>
    <property type="match status" value="1"/>
</dbReference>
<dbReference type="InterPro" id="IPR038425">
    <property type="entry name" value="GAT_sf"/>
</dbReference>
<evidence type="ECO:0000313" key="7">
    <source>
        <dbReference type="Proteomes" id="UP000294933"/>
    </source>
</evidence>
<evidence type="ECO:0000259" key="4">
    <source>
        <dbReference type="PROSITE" id="PS50179"/>
    </source>
</evidence>
<dbReference type="GO" id="GO:0035091">
    <property type="term" value="F:phosphatidylinositol binding"/>
    <property type="evidence" value="ECO:0007669"/>
    <property type="project" value="InterPro"/>
</dbReference>
<dbReference type="GO" id="GO:0006897">
    <property type="term" value="P:endocytosis"/>
    <property type="evidence" value="ECO:0007669"/>
    <property type="project" value="InterPro"/>
</dbReference>
<dbReference type="Proteomes" id="UP000294933">
    <property type="component" value="Unassembled WGS sequence"/>
</dbReference>
<feature type="domain" description="GAT" evidence="5">
    <location>
        <begin position="180"/>
        <end position="307"/>
    </location>
</feature>
<organism evidence="6 7">
    <name type="scientific">Rickenella mellea</name>
    <dbReference type="NCBI Taxonomy" id="50990"/>
    <lineage>
        <taxon>Eukaryota</taxon>
        <taxon>Fungi</taxon>
        <taxon>Dikarya</taxon>
        <taxon>Basidiomycota</taxon>
        <taxon>Agaricomycotina</taxon>
        <taxon>Agaricomycetes</taxon>
        <taxon>Hymenochaetales</taxon>
        <taxon>Rickenellaceae</taxon>
        <taxon>Rickenella</taxon>
    </lineage>
</organism>
<dbReference type="InterPro" id="IPR044103">
    <property type="entry name" value="GAT_LSB5"/>
</dbReference>
<feature type="region of interest" description="Disordered" evidence="3">
    <location>
        <begin position="149"/>
        <end position="218"/>
    </location>
</feature>
<evidence type="ECO:0000256" key="1">
    <source>
        <dbReference type="ARBA" id="ARBA00022448"/>
    </source>
</evidence>
<dbReference type="InterPro" id="IPR045007">
    <property type="entry name" value="LSB5"/>
</dbReference>
<dbReference type="SMART" id="SM00288">
    <property type="entry name" value="VHS"/>
    <property type="match status" value="1"/>
</dbReference>
<dbReference type="PROSITE" id="PS50909">
    <property type="entry name" value="GAT"/>
    <property type="match status" value="1"/>
</dbReference>
<dbReference type="PANTHER" id="PTHR47789:SF1">
    <property type="entry name" value="LAS SEVENTEEN-BINDING PROTEIN 5"/>
    <property type="match status" value="1"/>
</dbReference>
<dbReference type="GO" id="GO:0043130">
    <property type="term" value="F:ubiquitin binding"/>
    <property type="evidence" value="ECO:0007669"/>
    <property type="project" value="InterPro"/>
</dbReference>
<dbReference type="STRING" id="50990.A0A4Y7QLG1"/>
<feature type="compositionally biased region" description="Polar residues" evidence="3">
    <location>
        <begin position="430"/>
        <end position="457"/>
    </location>
</feature>
<feature type="domain" description="VHS" evidence="4">
    <location>
        <begin position="30"/>
        <end position="153"/>
    </location>
</feature>
<dbReference type="GO" id="GO:0051666">
    <property type="term" value="P:actin cortical patch localization"/>
    <property type="evidence" value="ECO:0007669"/>
    <property type="project" value="TreeGrafter"/>
</dbReference>
<accession>A0A4Y7QLG1</accession>
<evidence type="ECO:0000259" key="5">
    <source>
        <dbReference type="PROSITE" id="PS50909"/>
    </source>
</evidence>
<evidence type="ECO:0008006" key="8">
    <source>
        <dbReference type="Google" id="ProtNLM"/>
    </source>
</evidence>
<feature type="compositionally biased region" description="Low complexity" evidence="3">
    <location>
        <begin position="477"/>
        <end position="486"/>
    </location>
</feature>